<protein>
    <submittedName>
        <fullName evidence="1">Uncharacterized protein</fullName>
    </submittedName>
</protein>
<dbReference type="EMBL" id="GBXM01102153">
    <property type="protein sequence ID" value="JAH06424.1"/>
    <property type="molecule type" value="Transcribed_RNA"/>
</dbReference>
<accession>A0A0E9PPJ4</accession>
<dbReference type="AlphaFoldDB" id="A0A0E9PPJ4"/>
<sequence>MNKVYILETEYQSFCVACIKCIGM</sequence>
<reference evidence="1" key="2">
    <citation type="journal article" date="2015" name="Fish Shellfish Immunol.">
        <title>Early steps in the European eel (Anguilla anguilla)-Vibrio vulnificus interaction in the gills: Role of the RtxA13 toxin.</title>
        <authorList>
            <person name="Callol A."/>
            <person name="Pajuelo D."/>
            <person name="Ebbesson L."/>
            <person name="Teles M."/>
            <person name="MacKenzie S."/>
            <person name="Amaro C."/>
        </authorList>
    </citation>
    <scope>NUCLEOTIDE SEQUENCE</scope>
</reference>
<organism evidence="1">
    <name type="scientific">Anguilla anguilla</name>
    <name type="common">European freshwater eel</name>
    <name type="synonym">Muraena anguilla</name>
    <dbReference type="NCBI Taxonomy" id="7936"/>
    <lineage>
        <taxon>Eukaryota</taxon>
        <taxon>Metazoa</taxon>
        <taxon>Chordata</taxon>
        <taxon>Craniata</taxon>
        <taxon>Vertebrata</taxon>
        <taxon>Euteleostomi</taxon>
        <taxon>Actinopterygii</taxon>
        <taxon>Neopterygii</taxon>
        <taxon>Teleostei</taxon>
        <taxon>Anguilliformes</taxon>
        <taxon>Anguillidae</taxon>
        <taxon>Anguilla</taxon>
    </lineage>
</organism>
<reference evidence="1" key="1">
    <citation type="submission" date="2014-11" db="EMBL/GenBank/DDBJ databases">
        <authorList>
            <person name="Amaro Gonzalez C."/>
        </authorList>
    </citation>
    <scope>NUCLEOTIDE SEQUENCE</scope>
</reference>
<name>A0A0E9PPJ4_ANGAN</name>
<proteinExistence type="predicted"/>
<evidence type="ECO:0000313" key="1">
    <source>
        <dbReference type="EMBL" id="JAH06424.1"/>
    </source>
</evidence>